<dbReference type="EMBL" id="JBBYXI010000002">
    <property type="protein sequence ID" value="MEN3930643.1"/>
    <property type="molecule type" value="Genomic_DNA"/>
</dbReference>
<dbReference type="Gene3D" id="1.20.120.920">
    <property type="entry name" value="CRISPR-associated endonuclease Cas1, C-terminal domain"/>
    <property type="match status" value="1"/>
</dbReference>
<feature type="binding site" evidence="10">
    <location>
        <position position="205"/>
    </location>
    <ligand>
        <name>Mn(2+)</name>
        <dbReference type="ChEBI" id="CHEBI:29035"/>
    </ligand>
</feature>
<dbReference type="InterPro" id="IPR042211">
    <property type="entry name" value="CRISPR-assoc_Cas1_N"/>
</dbReference>
<name>A0ABV0BI34_9HYPH</name>
<reference evidence="11 12" key="1">
    <citation type="submission" date="2024-04" db="EMBL/GenBank/DDBJ databases">
        <title>A novel species isolated from cricket.</title>
        <authorList>
            <person name="Wang H.-C."/>
        </authorList>
    </citation>
    <scope>NUCLEOTIDE SEQUENCE [LARGE SCALE GENOMIC DNA]</scope>
    <source>
        <strain evidence="11 12">WL0021</strain>
    </source>
</reference>
<dbReference type="InterPro" id="IPR042206">
    <property type="entry name" value="CRISPR-assoc_Cas1_C"/>
</dbReference>
<dbReference type="NCBIfam" id="TIGR00287">
    <property type="entry name" value="cas1"/>
    <property type="match status" value="1"/>
</dbReference>
<dbReference type="InterPro" id="IPR019855">
    <property type="entry name" value="CRISPR-assoc_Cas1_NMENI"/>
</dbReference>
<dbReference type="HAMAP" id="MF_01470">
    <property type="entry name" value="Cas1"/>
    <property type="match status" value="1"/>
</dbReference>
<keyword evidence="7 10" id="KW-0238">DNA-binding</keyword>
<accession>A0ABV0BI34</accession>
<keyword evidence="5 10" id="KW-0460">Magnesium</keyword>
<evidence type="ECO:0000313" key="11">
    <source>
        <dbReference type="EMBL" id="MEN3930643.1"/>
    </source>
</evidence>
<comment type="cofactor">
    <cofactor evidence="10">
        <name>Mg(2+)</name>
        <dbReference type="ChEBI" id="CHEBI:18420"/>
    </cofactor>
    <cofactor evidence="10">
        <name>Mn(2+)</name>
        <dbReference type="ChEBI" id="CHEBI:29035"/>
    </cofactor>
</comment>
<dbReference type="PANTHER" id="PTHR34353:SF2">
    <property type="entry name" value="CRISPR-ASSOCIATED ENDONUCLEASE CAS1 1"/>
    <property type="match status" value="1"/>
</dbReference>
<evidence type="ECO:0000256" key="1">
    <source>
        <dbReference type="ARBA" id="ARBA00022722"/>
    </source>
</evidence>
<evidence type="ECO:0000313" key="12">
    <source>
        <dbReference type="Proteomes" id="UP001418637"/>
    </source>
</evidence>
<dbReference type="NCBIfam" id="TIGR03639">
    <property type="entry name" value="cas1_NMENI"/>
    <property type="match status" value="1"/>
</dbReference>
<keyword evidence="8 10" id="KW-0464">Manganese</keyword>
<keyword evidence="1 10" id="KW-0540">Nuclease</keyword>
<keyword evidence="2 10" id="KW-0479">Metal-binding</keyword>
<comment type="subunit">
    <text evidence="9 10">Homodimer, forms a heterotetramer with a Cas2 homodimer.</text>
</comment>
<evidence type="ECO:0000256" key="4">
    <source>
        <dbReference type="ARBA" id="ARBA00022801"/>
    </source>
</evidence>
<dbReference type="Pfam" id="PF01867">
    <property type="entry name" value="Cas_Cas1"/>
    <property type="match status" value="1"/>
</dbReference>
<dbReference type="Gene3D" id="3.100.10.20">
    <property type="entry name" value="CRISPR-associated endonuclease Cas1, N-terminal domain"/>
    <property type="match status" value="1"/>
</dbReference>
<feature type="binding site" evidence="10">
    <location>
        <position position="220"/>
    </location>
    <ligand>
        <name>Mn(2+)</name>
        <dbReference type="ChEBI" id="CHEBI:29035"/>
    </ligand>
</feature>
<proteinExistence type="inferred from homology"/>
<keyword evidence="3 10" id="KW-0255">Endonuclease</keyword>
<comment type="function">
    <text evidence="10">CRISPR (clustered regularly interspaced short palindromic repeat), is an adaptive immune system that provides protection against mobile genetic elements (viruses, transposable elements and conjugative plasmids). CRISPR clusters contain spacers, sequences complementary to antecedent mobile elements, and target invading nucleic acids. CRISPR clusters are transcribed and processed into CRISPR RNA (crRNA). Acts as a dsDNA endonuclease. Involved in the integration of spacer DNA into the CRISPR cassette.</text>
</comment>
<dbReference type="PANTHER" id="PTHR34353">
    <property type="entry name" value="CRISPR-ASSOCIATED ENDONUCLEASE CAS1 1"/>
    <property type="match status" value="1"/>
</dbReference>
<keyword evidence="4 10" id="KW-0378">Hydrolase</keyword>
<sequence length="307" mass="33531">MLGQIVEVTGEGRHLSLERGFLKISMGSDVLGKVPLDDIEAVIVAHPAASLTTQVLAALAQRSVPVVISNEAFRPCSCLLPIDGHFAQGKRIEAQAEVSLPVRKRLWADIIKAKIKAQAAALEHTGKDASLFYTMSNAVRSGDVDNLEAQAARRYFPEMFGKNFYRYRDGGGVNAALNYGYTVLRAATARAIVANGLHPSLSLKHQSAGEALRLADDLMEPFRPAVDIIAYQMSQVEDFSELDVNMKRQLSAVLHADYETEDALSPLSNVLNRMCSSLAQVFTGERAKIWLPVSSIPVSEKDEAFMD</sequence>
<gene>
    <name evidence="10 11" type="primary">cas1</name>
    <name evidence="11" type="ORF">WJT86_06135</name>
</gene>
<dbReference type="InterPro" id="IPR050646">
    <property type="entry name" value="Cas1"/>
</dbReference>
<comment type="caution">
    <text evidence="11">The sequence shown here is derived from an EMBL/GenBank/DDBJ whole genome shotgun (WGS) entry which is preliminary data.</text>
</comment>
<comment type="similarity">
    <text evidence="10">Belongs to the CRISPR-associated endonuclease Cas1 family.</text>
</comment>
<organism evidence="11 12">
    <name type="scientific">Hohaiivirga grylli</name>
    <dbReference type="NCBI Taxonomy" id="3133970"/>
    <lineage>
        <taxon>Bacteria</taxon>
        <taxon>Pseudomonadati</taxon>
        <taxon>Pseudomonadota</taxon>
        <taxon>Alphaproteobacteria</taxon>
        <taxon>Hyphomicrobiales</taxon>
        <taxon>Methylobacteriaceae</taxon>
        <taxon>Hohaiivirga</taxon>
    </lineage>
</organism>
<protein>
    <recommendedName>
        <fullName evidence="10">CRISPR-associated endonuclease Cas1</fullName>
        <ecNumber evidence="10">3.1.-.-</ecNumber>
    </recommendedName>
</protein>
<evidence type="ECO:0000256" key="2">
    <source>
        <dbReference type="ARBA" id="ARBA00022723"/>
    </source>
</evidence>
<dbReference type="EC" id="3.1.-.-" evidence="10"/>
<evidence type="ECO:0000256" key="3">
    <source>
        <dbReference type="ARBA" id="ARBA00022759"/>
    </source>
</evidence>
<dbReference type="Proteomes" id="UP001418637">
    <property type="component" value="Unassembled WGS sequence"/>
</dbReference>
<dbReference type="InterPro" id="IPR002729">
    <property type="entry name" value="CRISPR-assoc_Cas1"/>
</dbReference>
<evidence type="ECO:0000256" key="10">
    <source>
        <dbReference type="HAMAP-Rule" id="MF_01470"/>
    </source>
</evidence>
<evidence type="ECO:0000256" key="6">
    <source>
        <dbReference type="ARBA" id="ARBA00023118"/>
    </source>
</evidence>
<evidence type="ECO:0000256" key="5">
    <source>
        <dbReference type="ARBA" id="ARBA00022842"/>
    </source>
</evidence>
<dbReference type="RefSeq" id="WP_346336643.1">
    <property type="nucleotide sequence ID" value="NZ_JBBYXI010000002.1"/>
</dbReference>
<evidence type="ECO:0000256" key="9">
    <source>
        <dbReference type="ARBA" id="ARBA00038592"/>
    </source>
</evidence>
<dbReference type="GO" id="GO:0004519">
    <property type="term" value="F:endonuclease activity"/>
    <property type="evidence" value="ECO:0007669"/>
    <property type="project" value="UniProtKB-KW"/>
</dbReference>
<evidence type="ECO:0000256" key="8">
    <source>
        <dbReference type="ARBA" id="ARBA00023211"/>
    </source>
</evidence>
<feature type="binding site" evidence="10">
    <location>
        <position position="148"/>
    </location>
    <ligand>
        <name>Mn(2+)</name>
        <dbReference type="ChEBI" id="CHEBI:29035"/>
    </ligand>
</feature>
<keyword evidence="12" id="KW-1185">Reference proteome</keyword>
<keyword evidence="6 10" id="KW-0051">Antiviral defense</keyword>
<evidence type="ECO:0000256" key="7">
    <source>
        <dbReference type="ARBA" id="ARBA00023125"/>
    </source>
</evidence>